<dbReference type="NCBIfam" id="TIGR02150">
    <property type="entry name" value="IPP_isom_1"/>
    <property type="match status" value="1"/>
</dbReference>
<dbReference type="InterPro" id="IPR000086">
    <property type="entry name" value="NUDIX_hydrolase_dom"/>
</dbReference>
<evidence type="ECO:0000256" key="10">
    <source>
        <dbReference type="HAMAP-Rule" id="MF_00202"/>
    </source>
</evidence>
<keyword evidence="8 10" id="KW-0414">Isoprene biosynthesis</keyword>
<evidence type="ECO:0000256" key="8">
    <source>
        <dbReference type="ARBA" id="ARBA00023229"/>
    </source>
</evidence>
<dbReference type="Pfam" id="PF00293">
    <property type="entry name" value="NUDIX"/>
    <property type="match status" value="1"/>
</dbReference>
<keyword evidence="5 10" id="KW-0479">Metal-binding</keyword>
<reference evidence="13" key="1">
    <citation type="journal article" date="2019" name="Int. J. Syst. Evol. Microbiol.">
        <title>The Global Catalogue of Microorganisms (GCM) 10K type strain sequencing project: providing services to taxonomists for standard genome sequencing and annotation.</title>
        <authorList>
            <consortium name="The Broad Institute Genomics Platform"/>
            <consortium name="The Broad Institute Genome Sequencing Center for Infectious Disease"/>
            <person name="Wu L."/>
            <person name="Ma J."/>
        </authorList>
    </citation>
    <scope>NUCLEOTIDE SEQUENCE [LARGE SCALE GENOMIC DNA]</scope>
    <source>
        <strain evidence="13">JCM 18459</strain>
    </source>
</reference>
<evidence type="ECO:0000256" key="6">
    <source>
        <dbReference type="ARBA" id="ARBA00022842"/>
    </source>
</evidence>
<accession>A0ABP9PI58</accession>
<dbReference type="PROSITE" id="PS51462">
    <property type="entry name" value="NUDIX"/>
    <property type="match status" value="1"/>
</dbReference>
<comment type="subcellular location">
    <subcellularLocation>
        <location evidence="10">Cytoplasm</location>
    </subcellularLocation>
</comment>
<evidence type="ECO:0000256" key="7">
    <source>
        <dbReference type="ARBA" id="ARBA00023211"/>
    </source>
</evidence>
<dbReference type="NCBIfam" id="NF002995">
    <property type="entry name" value="PRK03759.1"/>
    <property type="match status" value="1"/>
</dbReference>
<gene>
    <name evidence="10 12" type="primary">idi</name>
    <name evidence="12" type="ORF">GCM10023340_14970</name>
</gene>
<feature type="binding site" evidence="10">
    <location>
        <position position="27"/>
    </location>
    <ligand>
        <name>Mn(2+)</name>
        <dbReference type="ChEBI" id="CHEBI:29035"/>
    </ligand>
</feature>
<dbReference type="RefSeq" id="WP_345456409.1">
    <property type="nucleotide sequence ID" value="NZ_BAABKG010000002.1"/>
</dbReference>
<evidence type="ECO:0000256" key="1">
    <source>
        <dbReference type="ARBA" id="ARBA00004826"/>
    </source>
</evidence>
<protein>
    <recommendedName>
        <fullName evidence="3 10">Isopentenyl-diphosphate Delta-isomerase</fullName>
        <shortName evidence="10">IPP isomerase</shortName>
        <ecNumber evidence="3 10">5.3.3.2</ecNumber>
    </recommendedName>
    <alternativeName>
        <fullName evidence="10">IPP:DMAPP isomerase</fullName>
    </alternativeName>
    <alternativeName>
        <fullName evidence="10">Isopentenyl pyrophosphate isomerase</fullName>
    </alternativeName>
</protein>
<evidence type="ECO:0000256" key="4">
    <source>
        <dbReference type="ARBA" id="ARBA00022490"/>
    </source>
</evidence>
<feature type="binding site" evidence="10">
    <location>
        <position position="34"/>
    </location>
    <ligand>
        <name>Mn(2+)</name>
        <dbReference type="ChEBI" id="CHEBI:29035"/>
    </ligand>
</feature>
<evidence type="ECO:0000259" key="11">
    <source>
        <dbReference type="PROSITE" id="PS51462"/>
    </source>
</evidence>
<dbReference type="Proteomes" id="UP001500221">
    <property type="component" value="Unassembled WGS sequence"/>
</dbReference>
<comment type="pathway">
    <text evidence="1 10">Isoprenoid biosynthesis; dimethylallyl diphosphate biosynthesis; dimethylallyl diphosphate from isopentenyl diphosphate: step 1/1.</text>
</comment>
<comment type="catalytic activity">
    <reaction evidence="10">
        <text>isopentenyl diphosphate = dimethylallyl diphosphate</text>
        <dbReference type="Rhea" id="RHEA:23284"/>
        <dbReference type="ChEBI" id="CHEBI:57623"/>
        <dbReference type="ChEBI" id="CHEBI:128769"/>
        <dbReference type="EC" id="5.3.3.2"/>
    </reaction>
</comment>
<proteinExistence type="inferred from homology"/>
<dbReference type="InterPro" id="IPR015797">
    <property type="entry name" value="NUDIX_hydrolase-like_dom_sf"/>
</dbReference>
<comment type="cofactor">
    <cofactor evidence="10">
        <name>Mn(2+)</name>
        <dbReference type="ChEBI" id="CHEBI:29035"/>
    </cofactor>
    <text evidence="10">Binds 1 Mn(2+) ion per subunit.</text>
</comment>
<keyword evidence="13" id="KW-1185">Reference proteome</keyword>
<keyword evidence="9 10" id="KW-0413">Isomerase</keyword>
<evidence type="ECO:0000313" key="12">
    <source>
        <dbReference type="EMBL" id="GAA5145513.1"/>
    </source>
</evidence>
<dbReference type="HAMAP" id="MF_00202">
    <property type="entry name" value="Idi"/>
    <property type="match status" value="1"/>
</dbReference>
<dbReference type="PANTHER" id="PTHR10885:SF0">
    <property type="entry name" value="ISOPENTENYL-DIPHOSPHATE DELTA-ISOMERASE"/>
    <property type="match status" value="1"/>
</dbReference>
<comment type="cofactor">
    <cofactor evidence="10">
        <name>Mg(2+)</name>
        <dbReference type="ChEBI" id="CHEBI:18420"/>
    </cofactor>
    <text evidence="10">Binds 1 Mg(2+) ion per subunit. The magnesium ion binds only when substrate is bound.</text>
</comment>
<keyword evidence="6 10" id="KW-0460">Magnesium</keyword>
<dbReference type="EC" id="5.3.3.2" evidence="3 10"/>
<evidence type="ECO:0000256" key="3">
    <source>
        <dbReference type="ARBA" id="ARBA00012057"/>
    </source>
</evidence>
<feature type="domain" description="Nudix hydrolase" evidence="11">
    <location>
        <begin position="32"/>
        <end position="169"/>
    </location>
</feature>
<dbReference type="PIRSF" id="PIRSF018427">
    <property type="entry name" value="Isopntndiph_ism"/>
    <property type="match status" value="1"/>
</dbReference>
<dbReference type="InterPro" id="IPR011876">
    <property type="entry name" value="IsopentenylPP_isomerase_typ1"/>
</dbReference>
<evidence type="ECO:0000256" key="9">
    <source>
        <dbReference type="ARBA" id="ARBA00023235"/>
    </source>
</evidence>
<evidence type="ECO:0000256" key="2">
    <source>
        <dbReference type="ARBA" id="ARBA00007579"/>
    </source>
</evidence>
<evidence type="ECO:0000313" key="13">
    <source>
        <dbReference type="Proteomes" id="UP001500221"/>
    </source>
</evidence>
<dbReference type="InterPro" id="IPR056375">
    <property type="entry name" value="Idi_bact"/>
</dbReference>
<feature type="active site" evidence="10">
    <location>
        <position position="118"/>
    </location>
</feature>
<keyword evidence="4 10" id="KW-0963">Cytoplasm</keyword>
<evidence type="ECO:0000256" key="5">
    <source>
        <dbReference type="ARBA" id="ARBA00022723"/>
    </source>
</evidence>
<dbReference type="PANTHER" id="PTHR10885">
    <property type="entry name" value="ISOPENTENYL-DIPHOSPHATE DELTA-ISOMERASE"/>
    <property type="match status" value="1"/>
</dbReference>
<feature type="binding site" evidence="10">
    <location>
        <position position="71"/>
    </location>
    <ligand>
        <name>Mn(2+)</name>
        <dbReference type="ChEBI" id="CHEBI:29035"/>
    </ligand>
</feature>
<dbReference type="CDD" id="cd02885">
    <property type="entry name" value="NUDIX_IPP_Isomerase"/>
    <property type="match status" value="1"/>
</dbReference>
<dbReference type="Gene3D" id="3.90.79.10">
    <property type="entry name" value="Nucleoside Triphosphate Pyrophosphohydrolase"/>
    <property type="match status" value="1"/>
</dbReference>
<comment type="function">
    <text evidence="10">Catalyzes the 1,3-allylic rearrangement of the homoallylic substrate isopentenyl (IPP) to its highly electrophilic allylic isomer, dimethylallyl diphosphate (DMAPP).</text>
</comment>
<keyword evidence="7 10" id="KW-0464">Manganese</keyword>
<feature type="binding site" evidence="10">
    <location>
        <position position="118"/>
    </location>
    <ligand>
        <name>Mn(2+)</name>
        <dbReference type="ChEBI" id="CHEBI:29035"/>
    </ligand>
</feature>
<comment type="caution">
    <text evidence="12">The sequence shown here is derived from an EMBL/GenBank/DDBJ whole genome shotgun (WGS) entry which is preliminary data.</text>
</comment>
<dbReference type="EMBL" id="BAABKG010000002">
    <property type="protein sequence ID" value="GAA5145513.1"/>
    <property type="molecule type" value="Genomic_DNA"/>
</dbReference>
<sequence length="185" mass="20182">MPETADLVVLLDDDGAPIGTAPREGVHTTDTPLHLAFSCHLVDDAGRTLVSRRALGKRSWPGVWTNSFCGHPRPDEAVEDAVRRHGRHELGIEVSDLAPLLPEFRYRAVDAAGVVENEVCPVFSARLAPGSPDPAPNPDEVAELAWVEVDDLLRMVERTPWALSPWLVGQVEGLRRLARVVQPGP</sequence>
<comment type="similarity">
    <text evidence="2 10">Belongs to the IPP isomerase type 1 family.</text>
</comment>
<organism evidence="12 13">
    <name type="scientific">Nocardioides marinquilinus</name>
    <dbReference type="NCBI Taxonomy" id="1210400"/>
    <lineage>
        <taxon>Bacteria</taxon>
        <taxon>Bacillati</taxon>
        <taxon>Actinomycetota</taxon>
        <taxon>Actinomycetes</taxon>
        <taxon>Propionibacteriales</taxon>
        <taxon>Nocardioidaceae</taxon>
        <taxon>Nocardioides</taxon>
    </lineage>
</organism>
<feature type="active site" evidence="10">
    <location>
        <position position="69"/>
    </location>
</feature>
<dbReference type="SUPFAM" id="SSF55811">
    <property type="entry name" value="Nudix"/>
    <property type="match status" value="1"/>
</dbReference>
<feature type="binding site" evidence="10">
    <location>
        <position position="116"/>
    </location>
    <ligand>
        <name>Mn(2+)</name>
        <dbReference type="ChEBI" id="CHEBI:29035"/>
    </ligand>
</feature>
<name>A0ABP9PI58_9ACTN</name>
<feature type="binding site" evidence="10">
    <location>
        <position position="89"/>
    </location>
    <ligand>
        <name>Mg(2+)</name>
        <dbReference type="ChEBI" id="CHEBI:18420"/>
    </ligand>
</feature>